<gene>
    <name evidence="1" type="ORF">AVEN_12265_1</name>
</gene>
<keyword evidence="2" id="KW-1185">Reference proteome</keyword>
<accession>A0A4Y2Q0J1</accession>
<dbReference type="Proteomes" id="UP000499080">
    <property type="component" value="Unassembled WGS sequence"/>
</dbReference>
<evidence type="ECO:0000313" key="2">
    <source>
        <dbReference type="Proteomes" id="UP000499080"/>
    </source>
</evidence>
<dbReference type="EMBL" id="BGPR01012435">
    <property type="protein sequence ID" value="GBN56047.1"/>
    <property type="molecule type" value="Genomic_DNA"/>
</dbReference>
<sequence>MHRNLTAESLDIRMVRVSSRIYLSRVTSTAAVFRDTGKKYRLLPIQEYNLQFPGTSSSYLETGMHRNLTAVSLRWTYVWLRASSRIYMRYRRQVTQLCLGYREKVQVNIKIQEYNLQFPGNEFTGDETGMHVGSAAESLLDKRMVRVSSRIYLRYQRPVTVKV</sequence>
<dbReference type="AlphaFoldDB" id="A0A4Y2Q0J1"/>
<comment type="caution">
    <text evidence="1">The sequence shown here is derived from an EMBL/GenBank/DDBJ whole genome shotgun (WGS) entry which is preliminary data.</text>
</comment>
<evidence type="ECO:0000313" key="1">
    <source>
        <dbReference type="EMBL" id="GBN56047.1"/>
    </source>
</evidence>
<protein>
    <submittedName>
        <fullName evidence="1">Uncharacterized protein</fullName>
    </submittedName>
</protein>
<reference evidence="1 2" key="1">
    <citation type="journal article" date="2019" name="Sci. Rep.">
        <title>Orb-weaving spider Araneus ventricosus genome elucidates the spidroin gene catalogue.</title>
        <authorList>
            <person name="Kono N."/>
            <person name="Nakamura H."/>
            <person name="Ohtoshi R."/>
            <person name="Moran D.A.P."/>
            <person name="Shinohara A."/>
            <person name="Yoshida Y."/>
            <person name="Fujiwara M."/>
            <person name="Mori M."/>
            <person name="Tomita M."/>
            <person name="Arakawa K."/>
        </authorList>
    </citation>
    <scope>NUCLEOTIDE SEQUENCE [LARGE SCALE GENOMIC DNA]</scope>
</reference>
<organism evidence="1 2">
    <name type="scientific">Araneus ventricosus</name>
    <name type="common">Orbweaver spider</name>
    <name type="synonym">Epeira ventricosa</name>
    <dbReference type="NCBI Taxonomy" id="182803"/>
    <lineage>
        <taxon>Eukaryota</taxon>
        <taxon>Metazoa</taxon>
        <taxon>Ecdysozoa</taxon>
        <taxon>Arthropoda</taxon>
        <taxon>Chelicerata</taxon>
        <taxon>Arachnida</taxon>
        <taxon>Araneae</taxon>
        <taxon>Araneomorphae</taxon>
        <taxon>Entelegynae</taxon>
        <taxon>Araneoidea</taxon>
        <taxon>Araneidae</taxon>
        <taxon>Araneus</taxon>
    </lineage>
</organism>
<proteinExistence type="predicted"/>
<name>A0A4Y2Q0J1_ARAVE</name>